<dbReference type="Proteomes" id="UP000182589">
    <property type="component" value="Unassembled WGS sequence"/>
</dbReference>
<evidence type="ECO:0000313" key="1">
    <source>
        <dbReference type="EMBL" id="SDW46199.1"/>
    </source>
</evidence>
<keyword evidence="2" id="KW-1185">Reference proteome</keyword>
<dbReference type="RefSeq" id="WP_006445715.1">
    <property type="nucleotide sequence ID" value="NZ_FNOJ01000006.1"/>
</dbReference>
<dbReference type="AlphaFoldDB" id="A0A1H2TSE7"/>
<dbReference type="Pfam" id="PF10719">
    <property type="entry name" value="ComFB"/>
    <property type="match status" value="1"/>
</dbReference>
<organism evidence="1 2">
    <name type="scientific">Alicyclobacillus hesperidum</name>
    <dbReference type="NCBI Taxonomy" id="89784"/>
    <lineage>
        <taxon>Bacteria</taxon>
        <taxon>Bacillati</taxon>
        <taxon>Bacillota</taxon>
        <taxon>Bacilli</taxon>
        <taxon>Bacillales</taxon>
        <taxon>Alicyclobacillaceae</taxon>
        <taxon>Alicyclobacillus</taxon>
    </lineage>
</organism>
<name>A0A1H2TSE7_9BACL</name>
<proteinExistence type="predicted"/>
<reference evidence="2" key="1">
    <citation type="submission" date="2016-10" db="EMBL/GenBank/DDBJ databases">
        <authorList>
            <person name="Varghese N."/>
        </authorList>
    </citation>
    <scope>NUCLEOTIDE SEQUENCE [LARGE SCALE GENOMIC DNA]</scope>
    <source>
        <strain evidence="2">DSM 12489</strain>
    </source>
</reference>
<sequence>MPIVNVTEQLATQLLQDSEIYDLLKCKCEQCISDVLAMALNRLPARYVTTDTGRVFVNASYYLHPQLQSDIVTELTRSALQVSSYPHHAQQPKVADTP</sequence>
<dbReference type="InterPro" id="IPR019657">
    <property type="entry name" value="ComFB"/>
</dbReference>
<dbReference type="EMBL" id="FNOJ01000006">
    <property type="protein sequence ID" value="SDW46199.1"/>
    <property type="molecule type" value="Genomic_DNA"/>
</dbReference>
<gene>
    <name evidence="1" type="ORF">SAMN04489725_10679</name>
</gene>
<accession>A0A1H2TSE7</accession>
<dbReference type="STRING" id="89784.SAMN04489725_10679"/>
<evidence type="ECO:0000313" key="2">
    <source>
        <dbReference type="Proteomes" id="UP000182589"/>
    </source>
</evidence>
<protein>
    <submittedName>
        <fullName evidence="1">Competence protein ComFB</fullName>
    </submittedName>
</protein>